<gene>
    <name evidence="1" type="ORF">ILUMI_14835</name>
</gene>
<dbReference type="Proteomes" id="UP000801492">
    <property type="component" value="Unassembled WGS sequence"/>
</dbReference>
<protein>
    <submittedName>
        <fullName evidence="1">Uncharacterized protein</fullName>
    </submittedName>
</protein>
<keyword evidence="2" id="KW-1185">Reference proteome</keyword>
<dbReference type="EMBL" id="VTPC01034117">
    <property type="protein sequence ID" value="KAF2891338.1"/>
    <property type="molecule type" value="Genomic_DNA"/>
</dbReference>
<reference evidence="1" key="1">
    <citation type="submission" date="2019-08" db="EMBL/GenBank/DDBJ databases">
        <title>The genome of the North American firefly Photinus pyralis.</title>
        <authorList>
            <consortium name="Photinus pyralis genome working group"/>
            <person name="Fallon T.R."/>
            <person name="Sander Lower S.E."/>
            <person name="Weng J.-K."/>
        </authorList>
    </citation>
    <scope>NUCLEOTIDE SEQUENCE</scope>
    <source>
        <strain evidence="1">TRF0915ILg1</strain>
        <tissue evidence="1">Whole body</tissue>
    </source>
</reference>
<sequence length="163" mass="18517">MWSEILNLKDRQKCCGKNTSKRVKTARSPKKNLTREKHQALKSLRQNESIIILPADKGNATIVIDIENYDAKIKSLLEDPAYQAMTTDPTTCLEKTTKTKIKKSSIDKETQPQVIPREKSSRCPKFYGLLKIHKEDVPLRSTVSSLGSPLQLLARYLAKHQIN</sequence>
<dbReference type="OrthoDB" id="6778883at2759"/>
<dbReference type="AlphaFoldDB" id="A0A8K0CPQ6"/>
<organism evidence="1 2">
    <name type="scientific">Ignelater luminosus</name>
    <name type="common">Cucubano</name>
    <name type="synonym">Pyrophorus luminosus</name>
    <dbReference type="NCBI Taxonomy" id="2038154"/>
    <lineage>
        <taxon>Eukaryota</taxon>
        <taxon>Metazoa</taxon>
        <taxon>Ecdysozoa</taxon>
        <taxon>Arthropoda</taxon>
        <taxon>Hexapoda</taxon>
        <taxon>Insecta</taxon>
        <taxon>Pterygota</taxon>
        <taxon>Neoptera</taxon>
        <taxon>Endopterygota</taxon>
        <taxon>Coleoptera</taxon>
        <taxon>Polyphaga</taxon>
        <taxon>Elateriformia</taxon>
        <taxon>Elateroidea</taxon>
        <taxon>Elateridae</taxon>
        <taxon>Agrypninae</taxon>
        <taxon>Pyrophorini</taxon>
        <taxon>Ignelater</taxon>
    </lineage>
</organism>
<proteinExistence type="predicted"/>
<evidence type="ECO:0000313" key="2">
    <source>
        <dbReference type="Proteomes" id="UP000801492"/>
    </source>
</evidence>
<name>A0A8K0CPQ6_IGNLU</name>
<comment type="caution">
    <text evidence="1">The sequence shown here is derived from an EMBL/GenBank/DDBJ whole genome shotgun (WGS) entry which is preliminary data.</text>
</comment>
<accession>A0A8K0CPQ6</accession>
<evidence type="ECO:0000313" key="1">
    <source>
        <dbReference type="EMBL" id="KAF2891338.1"/>
    </source>
</evidence>